<dbReference type="InterPro" id="IPR050641">
    <property type="entry name" value="RIFMO-like"/>
</dbReference>
<proteinExistence type="predicted"/>
<dbReference type="RefSeq" id="WP_307563199.1">
    <property type="nucleotide sequence ID" value="NZ_JAUSQU010000001.1"/>
</dbReference>
<dbReference type="Proteomes" id="UP001225356">
    <property type="component" value="Unassembled WGS sequence"/>
</dbReference>
<evidence type="ECO:0000313" key="6">
    <source>
        <dbReference type="Proteomes" id="UP001225356"/>
    </source>
</evidence>
<dbReference type="Pfam" id="PF01494">
    <property type="entry name" value="FAD_binding_3"/>
    <property type="match status" value="1"/>
</dbReference>
<dbReference type="PRINTS" id="PR00420">
    <property type="entry name" value="RNGMNOXGNASE"/>
</dbReference>
<comment type="cofactor">
    <cofactor evidence="1">
        <name>FAD</name>
        <dbReference type="ChEBI" id="CHEBI:57692"/>
    </cofactor>
</comment>
<dbReference type="PANTHER" id="PTHR43004">
    <property type="entry name" value="TRK SYSTEM POTASSIUM UPTAKE PROTEIN"/>
    <property type="match status" value="1"/>
</dbReference>
<keyword evidence="6" id="KW-1185">Reference proteome</keyword>
<dbReference type="InterPro" id="IPR036188">
    <property type="entry name" value="FAD/NAD-bd_sf"/>
</dbReference>
<evidence type="ECO:0000259" key="4">
    <source>
        <dbReference type="Pfam" id="PF01494"/>
    </source>
</evidence>
<name>A0ABT9QIR3_9ACTN</name>
<comment type="caution">
    <text evidence="5">The sequence shown here is derived from an EMBL/GenBank/DDBJ whole genome shotgun (WGS) entry which is preliminary data.</text>
</comment>
<dbReference type="PANTHER" id="PTHR43004:SF19">
    <property type="entry name" value="BINDING MONOOXYGENASE, PUTATIVE (JCVI)-RELATED"/>
    <property type="match status" value="1"/>
</dbReference>
<organism evidence="5 6">
    <name type="scientific">Streptosporangium lutulentum</name>
    <dbReference type="NCBI Taxonomy" id="1461250"/>
    <lineage>
        <taxon>Bacteria</taxon>
        <taxon>Bacillati</taxon>
        <taxon>Actinomycetota</taxon>
        <taxon>Actinomycetes</taxon>
        <taxon>Streptosporangiales</taxon>
        <taxon>Streptosporangiaceae</taxon>
        <taxon>Streptosporangium</taxon>
    </lineage>
</organism>
<dbReference type="Gene3D" id="3.50.50.60">
    <property type="entry name" value="FAD/NAD(P)-binding domain"/>
    <property type="match status" value="2"/>
</dbReference>
<sequence>MTTTDVVIVGGGPNGLLMACELALSGVRPVVLERLPERDASPKANGLVGRVVQVLDYRGLYERFSRSTKPPTPSPYFQFGALTLDMSAWSGNSLYTLPIPQHRMEELLEQRAHELGVEIRRGHEVTALNQDAEGVTVDVRGPDGSYRLAAGFLVGADGGRSTVRKRAGIEFPGITDDGFIARSGQVTIHPPVAVPGTGELEVPGMGRLRPATFTRTENGVFAYGMFQPGVYRVAVHEWDRPPAESRAPATIEDLREAVSRVLGTDIPMSEPPTGQGPPPVRDTNGVNSRLADRYRQGRVFLVGDAAHVQSGVGGPGLNLGLQDVINLAWKLAAVVDGWAPEDLLDTYQSERRPAAERVIMHSRAQTALLSPGPNITALREVFTELLDDQTNVRRISNLMSGADVRYDMRPDGPAHPLTGGWMPDLVLSTANGPARVAGLMHAVRPILLNLADRADLVEAASGWTDRVDVVTATSVDRPADAVLIRPDGYVAWAAAPGAPGGADALRHALRTWFGLPTSLRDSSVRLASRHPRDASRTEGISG</sequence>
<dbReference type="SUPFAM" id="SSF51905">
    <property type="entry name" value="FAD/NAD(P)-binding domain"/>
    <property type="match status" value="1"/>
</dbReference>
<dbReference type="Gene3D" id="3.30.70.2450">
    <property type="match status" value="1"/>
</dbReference>
<accession>A0ABT9QIR3</accession>
<gene>
    <name evidence="5" type="ORF">J2853_005803</name>
</gene>
<dbReference type="Gene3D" id="3.40.30.120">
    <property type="match status" value="1"/>
</dbReference>
<dbReference type="InterPro" id="IPR002938">
    <property type="entry name" value="FAD-bd"/>
</dbReference>
<dbReference type="EMBL" id="JAUSQU010000001">
    <property type="protein sequence ID" value="MDP9846592.1"/>
    <property type="molecule type" value="Genomic_DNA"/>
</dbReference>
<keyword evidence="3" id="KW-0274">FAD</keyword>
<evidence type="ECO:0000256" key="1">
    <source>
        <dbReference type="ARBA" id="ARBA00001974"/>
    </source>
</evidence>
<evidence type="ECO:0000256" key="3">
    <source>
        <dbReference type="ARBA" id="ARBA00022827"/>
    </source>
</evidence>
<protein>
    <submittedName>
        <fullName evidence="5">2-polyprenyl-6-methoxyphenol hydroxylase-like FAD-dependent oxidoreductase</fullName>
    </submittedName>
</protein>
<dbReference type="Pfam" id="PF21274">
    <property type="entry name" value="Rng_hyd_C"/>
    <property type="match status" value="1"/>
</dbReference>
<evidence type="ECO:0000313" key="5">
    <source>
        <dbReference type="EMBL" id="MDP9846592.1"/>
    </source>
</evidence>
<feature type="domain" description="FAD-binding" evidence="4">
    <location>
        <begin position="4"/>
        <end position="361"/>
    </location>
</feature>
<evidence type="ECO:0000256" key="2">
    <source>
        <dbReference type="ARBA" id="ARBA00022630"/>
    </source>
</evidence>
<reference evidence="5 6" key="1">
    <citation type="submission" date="2023-07" db="EMBL/GenBank/DDBJ databases">
        <title>Sequencing the genomes of 1000 actinobacteria strains.</title>
        <authorList>
            <person name="Klenk H.-P."/>
        </authorList>
    </citation>
    <scope>NUCLEOTIDE SEQUENCE [LARGE SCALE GENOMIC DNA]</scope>
    <source>
        <strain evidence="5 6">DSM 46740</strain>
    </source>
</reference>
<keyword evidence="2" id="KW-0285">Flavoprotein</keyword>